<dbReference type="RefSeq" id="WP_078735585.1">
    <property type="nucleotide sequence ID" value="NZ_FUWL01000004.1"/>
</dbReference>
<dbReference type="Gene3D" id="2.60.40.3690">
    <property type="match status" value="2"/>
</dbReference>
<dbReference type="Gene3D" id="2.60.40.2580">
    <property type="match status" value="1"/>
</dbReference>
<evidence type="ECO:0000256" key="1">
    <source>
        <dbReference type="SAM" id="SignalP"/>
    </source>
</evidence>
<evidence type="ECO:0000313" key="4">
    <source>
        <dbReference type="Proteomes" id="UP000189956"/>
    </source>
</evidence>
<dbReference type="Pfam" id="PF15495">
    <property type="entry name" value="Fimbrillin_C"/>
    <property type="match status" value="1"/>
</dbReference>
<accession>A0A1T4K4S4</accession>
<dbReference type="AlphaFoldDB" id="A0A1T4K4S4"/>
<reference evidence="3 4" key="1">
    <citation type="submission" date="2017-02" db="EMBL/GenBank/DDBJ databases">
        <authorList>
            <person name="Peterson S.W."/>
        </authorList>
    </citation>
    <scope>NUCLEOTIDE SEQUENCE [LARGE SCALE GENOMIC DNA]</scope>
    <source>
        <strain evidence="3 4">ATCC 700135</strain>
    </source>
</reference>
<gene>
    <name evidence="3" type="ORF">SAMN02745205_00575</name>
</gene>
<evidence type="ECO:0000313" key="3">
    <source>
        <dbReference type="EMBL" id="SJZ37402.1"/>
    </source>
</evidence>
<dbReference type="NCBIfam" id="NF038041">
    <property type="entry name" value="fim_Mfa1_fam"/>
    <property type="match status" value="1"/>
</dbReference>
<keyword evidence="1" id="KW-0732">Signal</keyword>
<organism evidence="3 4">
    <name type="scientific">Porphyromonas cangingivalis</name>
    <dbReference type="NCBI Taxonomy" id="36874"/>
    <lineage>
        <taxon>Bacteria</taxon>
        <taxon>Pseudomonadati</taxon>
        <taxon>Bacteroidota</taxon>
        <taxon>Bacteroidia</taxon>
        <taxon>Bacteroidales</taxon>
        <taxon>Porphyromonadaceae</taxon>
        <taxon>Porphyromonas</taxon>
    </lineage>
</organism>
<dbReference type="InterPro" id="IPR029140">
    <property type="entry name" value="Mfa1_C"/>
</dbReference>
<name>A0A1T4K4S4_PORCN</name>
<sequence>MNAIFRSIIVMVMAFSVVACNKDNTPKGDDQNSGDVFVSFGVNIPAASSLRAETEVGTEAENKISKVLVVLYNATTNDVDYNFSFDIKYSGKSGENFVGNDISNATSATSSRFVTVAQMVKKQDYKIAVFLNPTARILEATQKGRRATELDAVLGKDDLLHNDGHIQMTNEQGLVSISSSALKPSVAEAEAAPVRVTVDRVVAKVVVNGEGVVAKTVGDAVSDLEWTLDVTNKKSFLMRKFAPLGGTLTMEAQGDNSDRAMRYATDPNFDGNYDTMSSTDLAAEFDYITVPTSLVTANATTAMYVLENTMAKEKQYTVATTQVFLKLVYTPSGLQKGKTWVLYRGKKMHLDDFNTKIQEAKNSGATDASLDMPTGFVDEMKTKSAYPDEALKEPHLSIFKDGVCYYRIPIRHFGDNVSPDKMSYGRYGLVRNNVYTVNIKSVSIPGEPKNTPPDPNTPDDKKDTYISFNISVNYWYIRTQNISL</sequence>
<protein>
    <submittedName>
        <fullName evidence="3">Major fimbrial subunit protein (FimA)</fullName>
    </submittedName>
</protein>
<dbReference type="EMBL" id="FUWL01000004">
    <property type="protein sequence ID" value="SJZ37402.1"/>
    <property type="molecule type" value="Genomic_DNA"/>
</dbReference>
<feature type="signal peptide" evidence="1">
    <location>
        <begin position="1"/>
        <end position="21"/>
    </location>
</feature>
<feature type="chain" id="PRO_5012233559" evidence="1">
    <location>
        <begin position="22"/>
        <end position="484"/>
    </location>
</feature>
<dbReference type="InterPro" id="IPR047786">
    <property type="entry name" value="Mfa1_fim"/>
</dbReference>
<evidence type="ECO:0000259" key="2">
    <source>
        <dbReference type="Pfam" id="PF15495"/>
    </source>
</evidence>
<feature type="domain" description="Minor fimbrium subunit Mfa1 C-terminal" evidence="2">
    <location>
        <begin position="398"/>
        <end position="481"/>
    </location>
</feature>
<dbReference type="Proteomes" id="UP000189956">
    <property type="component" value="Unassembled WGS sequence"/>
</dbReference>
<proteinExistence type="predicted"/>
<dbReference type="GO" id="GO:0009418">
    <property type="term" value="C:pilus shaft"/>
    <property type="evidence" value="ECO:0007669"/>
    <property type="project" value="InterPro"/>
</dbReference>
<dbReference type="PROSITE" id="PS51257">
    <property type="entry name" value="PROKAR_LIPOPROTEIN"/>
    <property type="match status" value="1"/>
</dbReference>